<organism evidence="1 2">
    <name type="scientific">Candidatus Protofrankia californiensis</name>
    <dbReference type="NCBI Taxonomy" id="1839754"/>
    <lineage>
        <taxon>Bacteria</taxon>
        <taxon>Bacillati</taxon>
        <taxon>Actinomycetota</taxon>
        <taxon>Actinomycetes</taxon>
        <taxon>Frankiales</taxon>
        <taxon>Frankiaceae</taxon>
        <taxon>Protofrankia</taxon>
    </lineage>
</organism>
<protein>
    <submittedName>
        <fullName evidence="1">Uncharacterized protein</fullName>
    </submittedName>
</protein>
<evidence type="ECO:0000313" key="2">
    <source>
        <dbReference type="Proteomes" id="UP000199013"/>
    </source>
</evidence>
<proteinExistence type="predicted"/>
<accession>A0A1C3NWL9</accession>
<sequence>MTTLTPETRARRVAGLLAGARAELDARGWHRGDHVDETTGAVDLSGALRLAAGSHPYELPDDPAAVQALCDAEDELVFELGGNPILVDSGEYLAAWNDHPGRALSQVLTLLKQTHSAIAVWEVAE</sequence>
<evidence type="ECO:0000313" key="1">
    <source>
        <dbReference type="EMBL" id="SBW21099.1"/>
    </source>
</evidence>
<reference evidence="2" key="1">
    <citation type="submission" date="2016-02" db="EMBL/GenBank/DDBJ databases">
        <authorList>
            <person name="Wibberg D."/>
        </authorList>
    </citation>
    <scope>NUCLEOTIDE SEQUENCE [LARGE SCALE GENOMIC DNA]</scope>
</reference>
<dbReference type="EMBL" id="FLUV01000792">
    <property type="protein sequence ID" value="SBW21099.1"/>
    <property type="molecule type" value="Genomic_DNA"/>
</dbReference>
<dbReference type="AlphaFoldDB" id="A0A1C3NWL9"/>
<keyword evidence="2" id="KW-1185">Reference proteome</keyword>
<name>A0A1C3NWL9_9ACTN</name>
<gene>
    <name evidence="1" type="ORF">FDG2_1901</name>
</gene>
<dbReference type="Pfam" id="PF19698">
    <property type="entry name" value="DUF6197"/>
    <property type="match status" value="1"/>
</dbReference>
<dbReference type="Proteomes" id="UP000199013">
    <property type="component" value="Unassembled WGS sequence"/>
</dbReference>
<dbReference type="InterPro" id="IPR045677">
    <property type="entry name" value="DUF6197"/>
</dbReference>